<sequence>MDLILSNVFQSVGSSEAKGQNSLRIVFEIGDKQRFHYFASFEIIKLRIDLYEYNFEVKDAEKDLFFNKNEAGDQSGKVSGQYSVWLPDGRLMTVVYTVDSESGFVPKITFDTNNPLG</sequence>
<organism evidence="3 4">
    <name type="scientific">Megaselia scalaris</name>
    <name type="common">Humpbacked fly</name>
    <name type="synonym">Phora scalaris</name>
    <dbReference type="NCBI Taxonomy" id="36166"/>
    <lineage>
        <taxon>Eukaryota</taxon>
        <taxon>Metazoa</taxon>
        <taxon>Ecdysozoa</taxon>
        <taxon>Arthropoda</taxon>
        <taxon>Hexapoda</taxon>
        <taxon>Insecta</taxon>
        <taxon>Pterygota</taxon>
        <taxon>Neoptera</taxon>
        <taxon>Endopterygota</taxon>
        <taxon>Diptera</taxon>
        <taxon>Brachycera</taxon>
        <taxon>Muscomorpha</taxon>
        <taxon>Platypezoidea</taxon>
        <taxon>Phoridae</taxon>
        <taxon>Megaseliini</taxon>
        <taxon>Megaselia</taxon>
    </lineage>
</organism>
<dbReference type="PROSITE" id="PS51155">
    <property type="entry name" value="CHIT_BIND_RR_2"/>
    <property type="match status" value="1"/>
</dbReference>
<dbReference type="Proteomes" id="UP000015102">
    <property type="component" value="Unassembled WGS sequence"/>
</dbReference>
<dbReference type="PANTHER" id="PTHR12236:SF76">
    <property type="entry name" value="ADULT-SPECIFIC CUTICULAR PROTEIN ACP-20-LIKE PROTEIN"/>
    <property type="match status" value="1"/>
</dbReference>
<dbReference type="HOGENOM" id="CLU_2087552_0_0_1"/>
<dbReference type="EnsemblMetazoa" id="MESCA010735-RA">
    <property type="protein sequence ID" value="MESCA010735-PA"/>
    <property type="gene ID" value="MESCA010735"/>
</dbReference>
<reference evidence="4" key="1">
    <citation type="submission" date="2013-02" db="EMBL/GenBank/DDBJ databases">
        <authorList>
            <person name="Hughes D."/>
        </authorList>
    </citation>
    <scope>NUCLEOTIDE SEQUENCE</scope>
    <source>
        <strain>Durham</strain>
        <strain evidence="4">NC isolate 2 -- Noor lab</strain>
    </source>
</reference>
<dbReference type="InterPro" id="IPR051217">
    <property type="entry name" value="Insect_Cuticle_Struc_Prot"/>
</dbReference>
<dbReference type="PANTHER" id="PTHR12236">
    <property type="entry name" value="STRUCTURAL CONTITUENT OF CUTICLE"/>
    <property type="match status" value="1"/>
</dbReference>
<dbReference type="STRING" id="36166.T1H3B5"/>
<evidence type="ECO:0000256" key="1">
    <source>
        <dbReference type="ARBA" id="ARBA00022460"/>
    </source>
</evidence>
<evidence type="ECO:0000256" key="2">
    <source>
        <dbReference type="PROSITE-ProRule" id="PRU00497"/>
    </source>
</evidence>
<dbReference type="GO" id="GO:0005615">
    <property type="term" value="C:extracellular space"/>
    <property type="evidence" value="ECO:0007669"/>
    <property type="project" value="TreeGrafter"/>
</dbReference>
<dbReference type="GO" id="GO:0031012">
    <property type="term" value="C:extracellular matrix"/>
    <property type="evidence" value="ECO:0007669"/>
    <property type="project" value="TreeGrafter"/>
</dbReference>
<dbReference type="GO" id="GO:0042302">
    <property type="term" value="F:structural constituent of cuticle"/>
    <property type="evidence" value="ECO:0007669"/>
    <property type="project" value="UniProtKB-UniRule"/>
</dbReference>
<dbReference type="EMBL" id="CAQQ02380142">
    <property type="status" value="NOT_ANNOTATED_CDS"/>
    <property type="molecule type" value="Genomic_DNA"/>
</dbReference>
<dbReference type="InterPro" id="IPR000618">
    <property type="entry name" value="Insect_cuticle"/>
</dbReference>
<name>T1H3B5_MEGSC</name>
<evidence type="ECO:0000313" key="4">
    <source>
        <dbReference type="Proteomes" id="UP000015102"/>
    </source>
</evidence>
<keyword evidence="1 2" id="KW-0193">Cuticle</keyword>
<keyword evidence="4" id="KW-1185">Reference proteome</keyword>
<dbReference type="Pfam" id="PF00379">
    <property type="entry name" value="Chitin_bind_4"/>
    <property type="match status" value="1"/>
</dbReference>
<dbReference type="EMBL" id="CAQQ02380141">
    <property type="status" value="NOT_ANNOTATED_CDS"/>
    <property type="molecule type" value="Genomic_DNA"/>
</dbReference>
<reference evidence="3" key="2">
    <citation type="submission" date="2015-06" db="UniProtKB">
        <authorList>
            <consortium name="EnsemblMetazoa"/>
        </authorList>
    </citation>
    <scope>IDENTIFICATION</scope>
</reference>
<dbReference type="AlphaFoldDB" id="T1H3B5"/>
<evidence type="ECO:0000313" key="3">
    <source>
        <dbReference type="EnsemblMetazoa" id="MESCA010735-PA"/>
    </source>
</evidence>
<proteinExistence type="predicted"/>
<protein>
    <submittedName>
        <fullName evidence="3">Uncharacterized protein</fullName>
    </submittedName>
</protein>
<accession>T1H3B5</accession>